<reference evidence="4" key="1">
    <citation type="submission" date="2009-09" db="EMBL/GenBank/DDBJ databases">
        <title>The complete chromosome of Sebaldella termitidis ATCC 33386.</title>
        <authorList>
            <consortium name="US DOE Joint Genome Institute (JGI-PGF)"/>
            <person name="Lucas S."/>
            <person name="Copeland A."/>
            <person name="Lapidus A."/>
            <person name="Glavina del Rio T."/>
            <person name="Dalin E."/>
            <person name="Tice H."/>
            <person name="Bruce D."/>
            <person name="Goodwin L."/>
            <person name="Pitluck S."/>
            <person name="Kyrpides N."/>
            <person name="Mavromatis K."/>
            <person name="Ivanova N."/>
            <person name="Mikhailova N."/>
            <person name="Sims D."/>
            <person name="Meincke L."/>
            <person name="Brettin T."/>
            <person name="Detter J.C."/>
            <person name="Han C."/>
            <person name="Larimer F."/>
            <person name="Land M."/>
            <person name="Hauser L."/>
            <person name="Markowitz V."/>
            <person name="Cheng J.F."/>
            <person name="Hugenholtz P."/>
            <person name="Woyke T."/>
            <person name="Wu D."/>
            <person name="Eisen J.A."/>
        </authorList>
    </citation>
    <scope>NUCLEOTIDE SEQUENCE [LARGE SCALE GENOMIC DNA]</scope>
    <source>
        <strain evidence="4">ATCC 33386 / NCTC 11300</strain>
    </source>
</reference>
<dbReference type="GO" id="GO:0016853">
    <property type="term" value="F:isomerase activity"/>
    <property type="evidence" value="ECO:0007669"/>
    <property type="project" value="InterPro"/>
</dbReference>
<dbReference type="KEGG" id="str:Sterm_1850"/>
<comment type="similarity">
    <text evidence="1">Belongs to the SIS family. PHI subfamily.</text>
</comment>
<dbReference type="CDD" id="cd05005">
    <property type="entry name" value="SIS_PHI"/>
    <property type="match status" value="1"/>
</dbReference>
<protein>
    <submittedName>
        <fullName evidence="3">6-phospho 3-hexuloisomerase</fullName>
    </submittedName>
</protein>
<dbReference type="PANTHER" id="PTHR43443:SF1">
    <property type="entry name" value="3-HEXULOSE-6-PHOSPHATE ISOMERASE"/>
    <property type="match status" value="1"/>
</dbReference>
<dbReference type="InterPro" id="IPR017552">
    <property type="entry name" value="PHI/rmpB"/>
</dbReference>
<sequence length="186" mass="19831">MKKAEELLAICRELSEDAEFVSGEDIEKLAELIIKSNRIFIAGAGRSGFAARAFANRLMHLGLTVFFVGETTTPSIQANDLLIIGSGSGETGSLVTMANKASGQNASVATITIYPQATIGALSKVTVKLPGSTNKSDIDSGKVSIQPMGSSFEQLSLLVYDSLIMILMKKLNKTGDEMFKNHANLE</sequence>
<dbReference type="Proteomes" id="UP000000845">
    <property type="component" value="Chromosome"/>
</dbReference>
<dbReference type="EMBL" id="CP001739">
    <property type="protein sequence ID" value="ACZ08708.1"/>
    <property type="molecule type" value="Genomic_DNA"/>
</dbReference>
<keyword evidence="4" id="KW-1185">Reference proteome</keyword>
<dbReference type="PANTHER" id="PTHR43443">
    <property type="entry name" value="3-HEXULOSE-6-PHOSPHATE ISOMERASE"/>
    <property type="match status" value="1"/>
</dbReference>
<evidence type="ECO:0000313" key="4">
    <source>
        <dbReference type="Proteomes" id="UP000000845"/>
    </source>
</evidence>
<dbReference type="GO" id="GO:1901135">
    <property type="term" value="P:carbohydrate derivative metabolic process"/>
    <property type="evidence" value="ECO:0007669"/>
    <property type="project" value="InterPro"/>
</dbReference>
<dbReference type="InterPro" id="IPR046348">
    <property type="entry name" value="SIS_dom_sf"/>
</dbReference>
<dbReference type="PROSITE" id="PS51464">
    <property type="entry name" value="SIS"/>
    <property type="match status" value="1"/>
</dbReference>
<reference evidence="3 4" key="2">
    <citation type="journal article" date="2010" name="Stand. Genomic Sci.">
        <title>Complete genome sequence of Sebaldella termitidis type strain (NCTC 11300).</title>
        <authorList>
            <person name="Harmon-Smith M."/>
            <person name="Celia L."/>
            <person name="Chertkov O."/>
            <person name="Lapidus A."/>
            <person name="Copeland A."/>
            <person name="Glavina Del Rio T."/>
            <person name="Nolan M."/>
            <person name="Lucas S."/>
            <person name="Tice H."/>
            <person name="Cheng J.F."/>
            <person name="Han C."/>
            <person name="Detter J.C."/>
            <person name="Bruce D."/>
            <person name="Goodwin L."/>
            <person name="Pitluck S."/>
            <person name="Pati A."/>
            <person name="Liolios K."/>
            <person name="Ivanova N."/>
            <person name="Mavromatis K."/>
            <person name="Mikhailova N."/>
            <person name="Chen A."/>
            <person name="Palaniappan K."/>
            <person name="Land M."/>
            <person name="Hauser L."/>
            <person name="Chang Y.J."/>
            <person name="Jeffries C.D."/>
            <person name="Brettin T."/>
            <person name="Goker M."/>
            <person name="Beck B."/>
            <person name="Bristow J."/>
            <person name="Eisen J.A."/>
            <person name="Markowitz V."/>
            <person name="Hugenholtz P."/>
            <person name="Kyrpides N.C."/>
            <person name="Klenk H.P."/>
            <person name="Chen F."/>
        </authorList>
    </citation>
    <scope>NUCLEOTIDE SEQUENCE [LARGE SCALE GENOMIC DNA]</scope>
    <source>
        <strain evidence="4">ATCC 33386 / NCTC 11300</strain>
    </source>
</reference>
<dbReference type="RefSeq" id="WP_012861302.1">
    <property type="nucleotide sequence ID" value="NC_013517.1"/>
</dbReference>
<dbReference type="Pfam" id="PF01380">
    <property type="entry name" value="SIS"/>
    <property type="match status" value="1"/>
</dbReference>
<evidence type="ECO:0000313" key="3">
    <source>
        <dbReference type="EMBL" id="ACZ08708.1"/>
    </source>
</evidence>
<proteinExistence type="inferred from homology"/>
<dbReference type="InterPro" id="IPR001347">
    <property type="entry name" value="SIS_dom"/>
</dbReference>
<feature type="domain" description="SIS" evidence="2">
    <location>
        <begin position="29"/>
        <end position="173"/>
    </location>
</feature>
<accession>D1AJ20</accession>
<organism evidence="3 4">
    <name type="scientific">Sebaldella termitidis (strain ATCC 33386 / NCTC 11300)</name>
    <dbReference type="NCBI Taxonomy" id="526218"/>
    <lineage>
        <taxon>Bacteria</taxon>
        <taxon>Fusobacteriati</taxon>
        <taxon>Fusobacteriota</taxon>
        <taxon>Fusobacteriia</taxon>
        <taxon>Fusobacteriales</taxon>
        <taxon>Leptotrichiaceae</taxon>
        <taxon>Sebaldella</taxon>
    </lineage>
</organism>
<dbReference type="HOGENOM" id="CLU_094236_1_1_0"/>
<dbReference type="GO" id="GO:0097367">
    <property type="term" value="F:carbohydrate derivative binding"/>
    <property type="evidence" value="ECO:0007669"/>
    <property type="project" value="InterPro"/>
</dbReference>
<dbReference type="Gene3D" id="3.40.50.10490">
    <property type="entry name" value="Glucose-6-phosphate isomerase like protein, domain 1"/>
    <property type="match status" value="1"/>
</dbReference>
<dbReference type="NCBIfam" id="TIGR03127">
    <property type="entry name" value="RuMP_HxlB"/>
    <property type="match status" value="1"/>
</dbReference>
<evidence type="ECO:0000259" key="2">
    <source>
        <dbReference type="PROSITE" id="PS51464"/>
    </source>
</evidence>
<dbReference type="eggNOG" id="COG0794">
    <property type="taxonomic scope" value="Bacteria"/>
</dbReference>
<evidence type="ECO:0000256" key="1">
    <source>
        <dbReference type="ARBA" id="ARBA00009235"/>
    </source>
</evidence>
<dbReference type="SUPFAM" id="SSF53697">
    <property type="entry name" value="SIS domain"/>
    <property type="match status" value="1"/>
</dbReference>
<dbReference type="AlphaFoldDB" id="D1AJ20"/>
<dbReference type="STRING" id="526218.Sterm_1850"/>
<gene>
    <name evidence="3" type="ordered locus">Sterm_1850</name>
</gene>
<name>D1AJ20_SEBTE</name>